<dbReference type="PANTHER" id="PTHR30578:SF0">
    <property type="entry name" value="ION-TRANSLOCATING OXIDOREDUCTASE COMPLEX SUBUNIT D"/>
    <property type="match status" value="1"/>
</dbReference>
<dbReference type="Pfam" id="PF03116">
    <property type="entry name" value="NQR2_RnfD_RnfE"/>
    <property type="match status" value="1"/>
</dbReference>
<accession>A0A095SP89</accession>
<dbReference type="GO" id="GO:0022900">
    <property type="term" value="P:electron transport chain"/>
    <property type="evidence" value="ECO:0007669"/>
    <property type="project" value="UniProtKB-UniRule"/>
</dbReference>
<keyword evidence="1 10" id="KW-0813">Transport</keyword>
<evidence type="ECO:0000256" key="4">
    <source>
        <dbReference type="ARBA" id="ARBA00022643"/>
    </source>
</evidence>
<evidence type="ECO:0000256" key="3">
    <source>
        <dbReference type="ARBA" id="ARBA00022630"/>
    </source>
</evidence>
<keyword evidence="12" id="KW-1185">Reference proteome</keyword>
<dbReference type="STRING" id="1177154.Y5S_00158"/>
<name>A0A095SP89_9GAMM</name>
<dbReference type="InterPro" id="IPR011303">
    <property type="entry name" value="RnfD_bac"/>
</dbReference>
<evidence type="ECO:0000256" key="2">
    <source>
        <dbReference type="ARBA" id="ARBA00022553"/>
    </source>
</evidence>
<dbReference type="GO" id="GO:0005886">
    <property type="term" value="C:plasma membrane"/>
    <property type="evidence" value="ECO:0007669"/>
    <property type="project" value="UniProtKB-SubCell"/>
</dbReference>
<evidence type="ECO:0000256" key="9">
    <source>
        <dbReference type="ARBA" id="ARBA00023136"/>
    </source>
</evidence>
<keyword evidence="4 10" id="KW-0288">FMN</keyword>
<evidence type="ECO:0000256" key="10">
    <source>
        <dbReference type="HAMAP-Rule" id="MF_00462"/>
    </source>
</evidence>
<comment type="similarity">
    <text evidence="10">Belongs to the NqrB/RnfD family.</text>
</comment>
<dbReference type="OrthoDB" id="9776359at2"/>
<keyword evidence="7 10" id="KW-0249">Electron transport</keyword>
<dbReference type="RefSeq" id="WP_035229434.1">
    <property type="nucleotide sequence ID" value="NZ_ARXV01000001.1"/>
</dbReference>
<dbReference type="AlphaFoldDB" id="A0A095SP89"/>
<comment type="subunit">
    <text evidence="10">The complex is composed of six subunits: RnfA, RnfB, RnfC, RnfD, RnfE and RnfG.</text>
</comment>
<reference evidence="11 12" key="1">
    <citation type="submission" date="2012-09" db="EMBL/GenBank/DDBJ databases">
        <title>Genome Sequence of alkane-degrading Bacterium Alcanivorax sp. 19-m-6.</title>
        <authorList>
            <person name="Lai Q."/>
            <person name="Shao Z."/>
        </authorList>
    </citation>
    <scope>NUCLEOTIDE SEQUENCE [LARGE SCALE GENOMIC DNA]</scope>
    <source>
        <strain evidence="11 12">19-m-6</strain>
    </source>
</reference>
<keyword evidence="2 10" id="KW-0597">Phosphoprotein</keyword>
<dbReference type="HAMAP" id="MF_00462">
    <property type="entry name" value="RsxD_RnfD"/>
    <property type="match status" value="1"/>
</dbReference>
<evidence type="ECO:0000313" key="12">
    <source>
        <dbReference type="Proteomes" id="UP000029444"/>
    </source>
</evidence>
<evidence type="ECO:0000256" key="8">
    <source>
        <dbReference type="ARBA" id="ARBA00022989"/>
    </source>
</evidence>
<dbReference type="PATRIC" id="fig|1177154.3.peg.160"/>
<feature type="transmembrane region" description="Helical" evidence="10">
    <location>
        <begin position="282"/>
        <end position="299"/>
    </location>
</feature>
<feature type="transmembrane region" description="Helical" evidence="10">
    <location>
        <begin position="95"/>
        <end position="113"/>
    </location>
</feature>
<dbReference type="EC" id="7.-.-.-" evidence="10"/>
<keyword evidence="10" id="KW-1003">Cell membrane</keyword>
<dbReference type="NCBIfam" id="NF002011">
    <property type="entry name" value="PRK00816.1"/>
    <property type="match status" value="1"/>
</dbReference>
<keyword evidence="5 10" id="KW-0812">Transmembrane</keyword>
<dbReference type="PANTHER" id="PTHR30578">
    <property type="entry name" value="ELECTRON TRANSPORT COMPLEX PROTEIN RNFD"/>
    <property type="match status" value="1"/>
</dbReference>
<comment type="function">
    <text evidence="10">Part of a membrane-bound complex that couples electron transfer with translocation of ions across the membrane.</text>
</comment>
<proteinExistence type="inferred from homology"/>
<feature type="transmembrane region" description="Helical" evidence="10">
    <location>
        <begin position="200"/>
        <end position="216"/>
    </location>
</feature>
<gene>
    <name evidence="10" type="primary">rnfD</name>
    <name evidence="11" type="ORF">Y5S_00158</name>
</gene>
<feature type="transmembrane region" description="Helical" evidence="10">
    <location>
        <begin position="125"/>
        <end position="144"/>
    </location>
</feature>
<evidence type="ECO:0000256" key="6">
    <source>
        <dbReference type="ARBA" id="ARBA00022967"/>
    </source>
</evidence>
<dbReference type="NCBIfam" id="TIGR01946">
    <property type="entry name" value="rnfD"/>
    <property type="match status" value="1"/>
</dbReference>
<keyword evidence="3 10" id="KW-0285">Flavoprotein</keyword>
<dbReference type="EMBL" id="ARXV01000001">
    <property type="protein sequence ID" value="KGD66491.1"/>
    <property type="molecule type" value="Genomic_DNA"/>
</dbReference>
<evidence type="ECO:0000313" key="11">
    <source>
        <dbReference type="EMBL" id="KGD66491.1"/>
    </source>
</evidence>
<comment type="caution">
    <text evidence="11">The sequence shown here is derived from an EMBL/GenBank/DDBJ whole genome shotgun (WGS) entry which is preliminary data.</text>
</comment>
<keyword evidence="10" id="KW-0997">Cell inner membrane</keyword>
<dbReference type="eggNOG" id="COG4658">
    <property type="taxonomic scope" value="Bacteria"/>
</dbReference>
<comment type="subcellular location">
    <subcellularLocation>
        <location evidence="10">Cell inner membrane</location>
        <topology evidence="10">Multi-pass membrane protein</topology>
    </subcellularLocation>
</comment>
<feature type="modified residue" description="FMN phosphoryl threonine" evidence="10">
    <location>
        <position position="171"/>
    </location>
</feature>
<feature type="transmembrane region" description="Helical" evidence="10">
    <location>
        <begin position="223"/>
        <end position="243"/>
    </location>
</feature>
<evidence type="ECO:0000256" key="7">
    <source>
        <dbReference type="ARBA" id="ARBA00022982"/>
    </source>
</evidence>
<keyword evidence="6 10" id="KW-1278">Translocase</keyword>
<comment type="cofactor">
    <cofactor evidence="10">
        <name>FMN</name>
        <dbReference type="ChEBI" id="CHEBI:58210"/>
    </cofactor>
</comment>
<dbReference type="Proteomes" id="UP000029444">
    <property type="component" value="Unassembled WGS sequence"/>
</dbReference>
<feature type="transmembrane region" description="Helical" evidence="10">
    <location>
        <begin position="69"/>
        <end position="89"/>
    </location>
</feature>
<evidence type="ECO:0000256" key="1">
    <source>
        <dbReference type="ARBA" id="ARBA00022448"/>
    </source>
</evidence>
<keyword evidence="8 10" id="KW-1133">Transmembrane helix</keyword>
<sequence>MSLITSTSPHASVKNNTGAFMRQVIYATLPGLAVLTWQFGWGTVINVLWAVVVALICEGLFLKARGRNVAFYLKDYSAVLTAVLLGLALPPTAPWWLTLVGVGFAIIVAKQLYGGLGMNPFNPAMVGYVLLLISFPVAMTQWIAPGEAPGFVQSLQLFAGQLPVDGLSGATPLDTFRTWAGNETELASHGILHGDLAGQGWEWVNLAFLLGGLYLISRKIITWHIPAGFLAGLAAPALIAWLIDPVRFADPLFHLLSGGAMLGAFFIATDPVSAATSRMGRLVYALLIGVLIWVIRSFGGYPDAVAFSVLLLNLSAPFIDYYTQPRTYGHSKPNRGTAGGGKS</sequence>
<evidence type="ECO:0000256" key="5">
    <source>
        <dbReference type="ARBA" id="ARBA00022692"/>
    </source>
</evidence>
<feature type="transmembrane region" description="Helical" evidence="10">
    <location>
        <begin position="39"/>
        <end position="62"/>
    </location>
</feature>
<keyword evidence="9 10" id="KW-0472">Membrane</keyword>
<dbReference type="GO" id="GO:0055085">
    <property type="term" value="P:transmembrane transport"/>
    <property type="evidence" value="ECO:0007669"/>
    <property type="project" value="InterPro"/>
</dbReference>
<protein>
    <recommendedName>
        <fullName evidence="10">Ion-translocating oxidoreductase complex subunit D</fullName>
        <ecNumber evidence="10">7.-.-.-</ecNumber>
    </recommendedName>
    <alternativeName>
        <fullName evidence="10">Rnf electron transport complex subunit D</fullName>
    </alternativeName>
</protein>
<dbReference type="InterPro" id="IPR004338">
    <property type="entry name" value="NqrB/RnfD"/>
</dbReference>
<feature type="transmembrane region" description="Helical" evidence="10">
    <location>
        <begin position="255"/>
        <end position="275"/>
    </location>
</feature>
<organism evidence="11 12">
    <name type="scientific">Alcanivorax nanhaiticus</name>
    <dbReference type="NCBI Taxonomy" id="1177154"/>
    <lineage>
        <taxon>Bacteria</taxon>
        <taxon>Pseudomonadati</taxon>
        <taxon>Pseudomonadota</taxon>
        <taxon>Gammaproteobacteria</taxon>
        <taxon>Oceanospirillales</taxon>
        <taxon>Alcanivoracaceae</taxon>
        <taxon>Alcanivorax</taxon>
    </lineage>
</organism>